<dbReference type="RefSeq" id="WP_161805125.1">
    <property type="nucleotide sequence ID" value="NZ_LAQT01000010.1"/>
</dbReference>
<dbReference type="GO" id="GO:0015074">
    <property type="term" value="P:DNA integration"/>
    <property type="evidence" value="ECO:0007669"/>
    <property type="project" value="InterPro"/>
</dbReference>
<dbReference type="PROSITE" id="PS50994">
    <property type="entry name" value="INTEGRASE"/>
    <property type="match status" value="1"/>
</dbReference>
<dbReference type="Pfam" id="PF09299">
    <property type="entry name" value="Mu-transpos_C"/>
    <property type="match status" value="1"/>
</dbReference>
<name>A0A0N0GN15_9NEIS</name>
<dbReference type="Proteomes" id="UP000037939">
    <property type="component" value="Unassembled WGS sequence"/>
</dbReference>
<evidence type="ECO:0000259" key="1">
    <source>
        <dbReference type="PROSITE" id="PS50994"/>
    </source>
</evidence>
<reference evidence="2 3" key="1">
    <citation type="submission" date="2015-07" db="EMBL/GenBank/DDBJ databases">
        <title>Draft genome sequence of the Amantichitinum ursilacus IGB-41, a new chitin-degrading bacterium.</title>
        <authorList>
            <person name="Kirstahler P."/>
            <person name="Guenther M."/>
            <person name="Grumaz C."/>
            <person name="Rupp S."/>
            <person name="Zibek S."/>
            <person name="Sohn K."/>
        </authorList>
    </citation>
    <scope>NUCLEOTIDE SEQUENCE [LARGE SCALE GENOMIC DNA]</scope>
    <source>
        <strain evidence="2 3">IGB-41</strain>
    </source>
</reference>
<dbReference type="InterPro" id="IPR015378">
    <property type="entry name" value="Transposase-like_Mu_C"/>
</dbReference>
<dbReference type="AlphaFoldDB" id="A0A0N0GN15"/>
<evidence type="ECO:0000313" key="3">
    <source>
        <dbReference type="Proteomes" id="UP000037939"/>
    </source>
</evidence>
<dbReference type="STRING" id="857265.WG78_14520"/>
<dbReference type="SUPFAM" id="SSF53098">
    <property type="entry name" value="Ribonuclease H-like"/>
    <property type="match status" value="1"/>
</dbReference>
<proteinExistence type="predicted"/>
<evidence type="ECO:0000313" key="2">
    <source>
        <dbReference type="EMBL" id="KPC52281.1"/>
    </source>
</evidence>
<dbReference type="InterPro" id="IPR036397">
    <property type="entry name" value="RNaseH_sf"/>
</dbReference>
<organism evidence="2 3">
    <name type="scientific">Amantichitinum ursilacus</name>
    <dbReference type="NCBI Taxonomy" id="857265"/>
    <lineage>
        <taxon>Bacteria</taxon>
        <taxon>Pseudomonadati</taxon>
        <taxon>Pseudomonadota</taxon>
        <taxon>Betaproteobacteria</taxon>
        <taxon>Neisseriales</taxon>
        <taxon>Chitinibacteraceae</taxon>
        <taxon>Amantichitinum</taxon>
    </lineage>
</organism>
<dbReference type="EMBL" id="LAQT01000010">
    <property type="protein sequence ID" value="KPC52281.1"/>
    <property type="molecule type" value="Genomic_DNA"/>
</dbReference>
<dbReference type="Gene3D" id="3.30.420.10">
    <property type="entry name" value="Ribonuclease H-like superfamily/Ribonuclease H"/>
    <property type="match status" value="1"/>
</dbReference>
<protein>
    <submittedName>
        <fullName evidence="2">Transposon Tn7 transposition protein TnsB</fullName>
    </submittedName>
</protein>
<dbReference type="GO" id="GO:0003676">
    <property type="term" value="F:nucleic acid binding"/>
    <property type="evidence" value="ECO:0007669"/>
    <property type="project" value="InterPro"/>
</dbReference>
<keyword evidence="3" id="KW-1185">Reference proteome</keyword>
<accession>A0A0N0GN15</accession>
<feature type="domain" description="Integrase catalytic" evidence="1">
    <location>
        <begin position="244"/>
        <end position="454"/>
    </location>
</feature>
<dbReference type="InterPro" id="IPR012337">
    <property type="entry name" value="RNaseH-like_sf"/>
</dbReference>
<sequence length="636" mass="71733">MNSLFVGIRVTIGGHSYRVLEADPDRPVLLYGDRSNLSRKLSWQAVEAMLATGDIKLDPIQDILRRDDGLPPIPSLLAPDGQAELKRRLAYVRAVIAQTSEWSREAAVRPIVSAVARNIGDAKPPSNITIWRWCKRYQDNGQDAMVLTPRTANCGRRKGQVDPEVLAIFDDVADEFYLTRRRMKRIDLHAILTDRLIDATAKGKRFRIPTYQSMCKWLKARIDPYIALIRREGRSFADNHFRRRGMGPSAQFALERVEFDHTVLDILVVNPETGELLGRPTCTAAICRRTRMIFGIYVSLDPPATLGVVQCLKQGAHSKAAILAEIGHSNLTWPVEGLPRLVVVDNGPEFHGFSVKAAASAFGMDIQYCPPGSPEYKGCIERFLGSLATGLIHGLPGNTQSNPKARARYPSEKLAMLSLSEVQKLVWKWVVVEYHNRRHRELGQTPLECWEELVREMPVPSLQPGLELELATGIVFKVLVRGGKVRKKNAAYSHPRLIHIEQRWKDEVTLRINPDDMTEAYVYDPTEKILLKADCINPDVEPGLSWSDFIKRNKDRRTKWSSSVESEVLRKAKLGLILELDYLHKTAEKKATYKKTPKRNSNLKEDIAIEGLERRADESCASDMSADETLWGTGTF</sequence>
<dbReference type="InterPro" id="IPR001584">
    <property type="entry name" value="Integrase_cat-core"/>
</dbReference>
<gene>
    <name evidence="2" type="primary">tnsB</name>
    <name evidence="2" type="ORF">WG78_14520</name>
</gene>
<comment type="caution">
    <text evidence="2">The sequence shown here is derived from an EMBL/GenBank/DDBJ whole genome shotgun (WGS) entry which is preliminary data.</text>
</comment>